<evidence type="ECO:0000313" key="2">
    <source>
        <dbReference type="EMBL" id="KIU25708.1"/>
    </source>
</evidence>
<dbReference type="GO" id="GO:0047265">
    <property type="term" value="F:poly(glycerol-phosphate) alpha-glucosyltransferase activity"/>
    <property type="evidence" value="ECO:0007669"/>
    <property type="project" value="UniProtKB-EC"/>
</dbReference>
<evidence type="ECO:0000259" key="1">
    <source>
        <dbReference type="Pfam" id="PF00534"/>
    </source>
</evidence>
<keyword evidence="2" id="KW-0328">Glycosyltransferase</keyword>
<dbReference type="SUPFAM" id="SSF53756">
    <property type="entry name" value="UDP-Glycosyltransferase/glycogen phosphorylase"/>
    <property type="match status" value="1"/>
</dbReference>
<dbReference type="PATRIC" id="fig|137591.24.peg.92"/>
<protein>
    <submittedName>
        <fullName evidence="2">TagE_1 protein</fullName>
        <ecNumber evidence="2">2.4.1.52</ecNumber>
    </submittedName>
</protein>
<dbReference type="PANTHER" id="PTHR12526">
    <property type="entry name" value="GLYCOSYLTRANSFERASE"/>
    <property type="match status" value="1"/>
</dbReference>
<reference evidence="2 3" key="1">
    <citation type="journal article" date="2015" name="Microbiology (Mosc.)">
        <title>Genomics of the Weissella cibaria species with an examination of its metabolic traits.</title>
        <authorList>
            <person name="Lynch K.M."/>
            <person name="Lucid A."/>
            <person name="Arendt E.K."/>
            <person name="Sleator R.D."/>
            <person name="Lucey B."/>
            <person name="Coffey A."/>
        </authorList>
    </citation>
    <scope>NUCLEOTIDE SEQUENCE [LARGE SCALE GENOMIC DNA]</scope>
    <source>
        <strain evidence="2 3">AB3b</strain>
    </source>
</reference>
<dbReference type="EMBL" id="JWHT01000003">
    <property type="protein sequence ID" value="KIU25708.1"/>
    <property type="molecule type" value="Genomic_DNA"/>
</dbReference>
<feature type="domain" description="Glycosyl transferase family 1" evidence="1">
    <location>
        <begin position="322"/>
        <end position="468"/>
    </location>
</feature>
<organism evidence="2 3">
    <name type="scientific">Weissella cibaria</name>
    <dbReference type="NCBI Taxonomy" id="137591"/>
    <lineage>
        <taxon>Bacteria</taxon>
        <taxon>Bacillati</taxon>
        <taxon>Bacillota</taxon>
        <taxon>Bacilli</taxon>
        <taxon>Lactobacillales</taxon>
        <taxon>Lactobacillaceae</taxon>
        <taxon>Weissella</taxon>
    </lineage>
</organism>
<dbReference type="Proteomes" id="UP000032289">
    <property type="component" value="Unassembled WGS sequence"/>
</dbReference>
<evidence type="ECO:0000313" key="3">
    <source>
        <dbReference type="Proteomes" id="UP000032289"/>
    </source>
</evidence>
<dbReference type="Gene3D" id="3.40.50.2000">
    <property type="entry name" value="Glycogen Phosphorylase B"/>
    <property type="match status" value="2"/>
</dbReference>
<comment type="caution">
    <text evidence="2">The sequence shown here is derived from an EMBL/GenBank/DDBJ whole genome shotgun (WGS) entry which is preliminary data.</text>
</comment>
<dbReference type="Pfam" id="PF00534">
    <property type="entry name" value="Glycos_transf_1"/>
    <property type="match status" value="1"/>
</dbReference>
<dbReference type="PANTHER" id="PTHR12526:SF630">
    <property type="entry name" value="GLYCOSYLTRANSFERASE"/>
    <property type="match status" value="1"/>
</dbReference>
<sequence>MKIYILNDSFYVRRSGLDNAGILRTKLFNKHGLQTQFVTYKLDLNARFGLETVAELTPNYLNMYEELMERPATSNPIDIKTIMLPNIAQDYVDENGRELHLTDGQTIKLQPGIDHKTLLLWTEIAANGQTTRMKFFDPRGQHIGTEYFSPDDQQLYLREFVSTTTPTKLWTTVTATGQTTYRFRTADNQEHMFDSEAALQAFWLDELVRQNTTAGEETVFIVDRNAEWFDALQQMTEPARKMSVLHNTHTIDPQQVMGPLNENYEAVFNHQELFERFIVSSDQQAADVLARWPKATVTAIPVAVLPDQRPVNTPFVEREVGLVAIVSRIAPEKNLTEAVQAIHLAHQQNDMIHAEIWGSGNHGDDDRLQAFIDQIGATAYIKLKGYTAQPEQVWQRAQATLLTSHNEGYALSLVEALANGVPAISYDVKYGPSELIDESTGQLVPEHDYTKMAETLVTWFNTPEELARKSAAAVASTQRFSAENIWQKWNEVLS</sequence>
<dbReference type="InterPro" id="IPR001296">
    <property type="entry name" value="Glyco_trans_1"/>
</dbReference>
<gene>
    <name evidence="2" type="primary">tagE_1</name>
    <name evidence="2" type="ORF">ab3b_00089</name>
</gene>
<dbReference type="RefSeq" id="WP_043940486.1">
    <property type="nucleotide sequence ID" value="NZ_JWHT01000003.1"/>
</dbReference>
<dbReference type="EC" id="2.4.1.52" evidence="2"/>
<proteinExistence type="predicted"/>
<accession>A0A0D1JWV1</accession>
<name>A0A0D1JWV1_9LACO</name>
<dbReference type="AlphaFoldDB" id="A0A0D1JWV1"/>
<keyword evidence="2" id="KW-0808">Transferase</keyword>